<sequence length="364" mass="41845">MNRRLLKVRLYFLYNLIFFGTLLCSSCTREKETDVMIRWENNKAIAFQISGSELSKGLEVRLVQNGERLSILGKTEQNPNGMVFTPLIPFTRGLSYEVVSQDRVLQTVFIPFEEEEEQIPKLLSIYPSQDTLPENLLKIYLKFSLSMKEGISQEHMALVDANQDTVPSVFLNLQPELWNEDQTILTIWLDPGRIKRDLIPNLEMGAPLEQSQSYELLVSSNWEAKNENALDQDYSKRFWVTHRDSISPNPSTWIIESPTSNTFESLTIAFNEPLDYSLLNEVFSIKGENDSSIEGEFELGIHEKSIRFVPNISWKPGEYRILIESRLEDLAGNNLNRLFERDLADSKGIPADNTPLKTINFQIN</sequence>
<dbReference type="STRING" id="226505.SAMN05444394_1432"/>
<dbReference type="Proteomes" id="UP000185221">
    <property type="component" value="Unassembled WGS sequence"/>
</dbReference>
<accession>A0A1N6DVB1</accession>
<proteinExistence type="predicted"/>
<name>A0A1N6DVB1_9BACT</name>
<protein>
    <recommendedName>
        <fullName evidence="3">SbsA Ig-like domain-containing protein</fullName>
    </recommendedName>
</protein>
<gene>
    <name evidence="1" type="ORF">SAMN05444394_1432</name>
</gene>
<dbReference type="OrthoDB" id="246488at2"/>
<keyword evidence="2" id="KW-1185">Reference proteome</keyword>
<reference evidence="2" key="1">
    <citation type="submission" date="2016-11" db="EMBL/GenBank/DDBJ databases">
        <authorList>
            <person name="Varghese N."/>
            <person name="Submissions S."/>
        </authorList>
    </citation>
    <scope>NUCLEOTIDE SEQUENCE [LARGE SCALE GENOMIC DNA]</scope>
    <source>
        <strain evidence="2">DSM 15292</strain>
    </source>
</reference>
<dbReference type="RefSeq" id="WP_074224109.1">
    <property type="nucleotide sequence ID" value="NZ_FSRC01000001.1"/>
</dbReference>
<dbReference type="EMBL" id="FSRC01000001">
    <property type="protein sequence ID" value="SIN74712.1"/>
    <property type="molecule type" value="Genomic_DNA"/>
</dbReference>
<dbReference type="AlphaFoldDB" id="A0A1N6DVB1"/>
<organism evidence="1 2">
    <name type="scientific">Algoriphagus halophilus</name>
    <dbReference type="NCBI Taxonomy" id="226505"/>
    <lineage>
        <taxon>Bacteria</taxon>
        <taxon>Pseudomonadati</taxon>
        <taxon>Bacteroidota</taxon>
        <taxon>Cytophagia</taxon>
        <taxon>Cytophagales</taxon>
        <taxon>Cyclobacteriaceae</taxon>
        <taxon>Algoriphagus</taxon>
    </lineage>
</organism>
<evidence type="ECO:0000313" key="1">
    <source>
        <dbReference type="EMBL" id="SIN74712.1"/>
    </source>
</evidence>
<evidence type="ECO:0008006" key="3">
    <source>
        <dbReference type="Google" id="ProtNLM"/>
    </source>
</evidence>
<evidence type="ECO:0000313" key="2">
    <source>
        <dbReference type="Proteomes" id="UP000185221"/>
    </source>
</evidence>